<sequence>MYCIYSMTDQTPKFIKIKTPTPLNFQLIRFWTENIEAWFCYAETEFRDQAVTDPRVQFLAVVRSLPRELNRYVTPFFFSPDCLGPYDQLKRSILRRGDLSDRQRLDELFHTIELGSGLATEMLSRMREVIGQRTFDEGLFRQLFLSKLPQQVQAVVVTFNNNPVDELASSADRILEITGTRDNQVYSITEKPHATENDVTKSCNTLSRFLDLKERHRPNDSRRRSTSRRRSSSRPRRNENSHWCWYHNTYGKNSKKCRDPCCFPRHKPIVDASGNYSAGTR</sequence>
<feature type="compositionally biased region" description="Basic and acidic residues" evidence="1">
    <location>
        <begin position="214"/>
        <end position="223"/>
    </location>
</feature>
<feature type="compositionally biased region" description="Basic residues" evidence="1">
    <location>
        <begin position="224"/>
        <end position="235"/>
    </location>
</feature>
<reference evidence="3" key="2">
    <citation type="journal article" date="2023" name="Infect Dis Poverty">
        <title>Chromosome-scale genome of the human blood fluke Schistosoma mekongi and its implications for public health.</title>
        <authorList>
            <person name="Zhou M."/>
            <person name="Xu L."/>
            <person name="Xu D."/>
            <person name="Chen W."/>
            <person name="Khan J."/>
            <person name="Hu Y."/>
            <person name="Huang H."/>
            <person name="Wei H."/>
            <person name="Zhang Y."/>
            <person name="Chusongsang P."/>
            <person name="Tanasarnprasert K."/>
            <person name="Hu X."/>
            <person name="Limpanont Y."/>
            <person name="Lv Z."/>
        </authorList>
    </citation>
    <scope>NUCLEOTIDE SEQUENCE</scope>
    <source>
        <strain evidence="3">LV_2022a</strain>
    </source>
</reference>
<accession>A0AAE1ZIF6</accession>
<keyword evidence="4" id="KW-1185">Reference proteome</keyword>
<dbReference type="Proteomes" id="UP001292079">
    <property type="component" value="Unassembled WGS sequence"/>
</dbReference>
<dbReference type="AlphaFoldDB" id="A0AAE1ZIF6"/>
<dbReference type="PANTHER" id="PTHR33327">
    <property type="entry name" value="ENDONUCLEASE"/>
    <property type="match status" value="1"/>
</dbReference>
<feature type="domain" description="DUF7041" evidence="2">
    <location>
        <begin position="29"/>
        <end position="108"/>
    </location>
</feature>
<evidence type="ECO:0000256" key="1">
    <source>
        <dbReference type="SAM" id="MobiDB-lite"/>
    </source>
</evidence>
<organism evidence="3 4">
    <name type="scientific">Schistosoma mekongi</name>
    <name type="common">Parasitic worm</name>
    <dbReference type="NCBI Taxonomy" id="38744"/>
    <lineage>
        <taxon>Eukaryota</taxon>
        <taxon>Metazoa</taxon>
        <taxon>Spiralia</taxon>
        <taxon>Lophotrochozoa</taxon>
        <taxon>Platyhelminthes</taxon>
        <taxon>Trematoda</taxon>
        <taxon>Digenea</taxon>
        <taxon>Strigeidida</taxon>
        <taxon>Schistosomatoidea</taxon>
        <taxon>Schistosomatidae</taxon>
        <taxon>Schistosoma</taxon>
    </lineage>
</organism>
<evidence type="ECO:0000259" key="2">
    <source>
        <dbReference type="Pfam" id="PF23055"/>
    </source>
</evidence>
<dbReference type="EMBL" id="JALJAT010000001">
    <property type="protein sequence ID" value="KAK4474238.1"/>
    <property type="molecule type" value="Genomic_DNA"/>
</dbReference>
<dbReference type="InterPro" id="IPR055469">
    <property type="entry name" value="DUF7041"/>
</dbReference>
<evidence type="ECO:0000313" key="4">
    <source>
        <dbReference type="Proteomes" id="UP001292079"/>
    </source>
</evidence>
<feature type="region of interest" description="Disordered" evidence="1">
    <location>
        <begin position="214"/>
        <end position="238"/>
    </location>
</feature>
<evidence type="ECO:0000313" key="3">
    <source>
        <dbReference type="EMBL" id="KAK4474238.1"/>
    </source>
</evidence>
<dbReference type="PANTHER" id="PTHR33327:SF3">
    <property type="entry name" value="RNA-DIRECTED DNA POLYMERASE"/>
    <property type="match status" value="1"/>
</dbReference>
<protein>
    <recommendedName>
        <fullName evidence="2">DUF7041 domain-containing protein</fullName>
    </recommendedName>
</protein>
<proteinExistence type="predicted"/>
<name>A0AAE1ZIF6_SCHME</name>
<reference evidence="3" key="1">
    <citation type="submission" date="2022-04" db="EMBL/GenBank/DDBJ databases">
        <authorList>
            <person name="Xu L."/>
            <person name="Lv Z."/>
        </authorList>
    </citation>
    <scope>NUCLEOTIDE SEQUENCE</scope>
    <source>
        <strain evidence="3">LV_2022a</strain>
    </source>
</reference>
<gene>
    <name evidence="3" type="ORF">MN116_000181</name>
</gene>
<dbReference type="Pfam" id="PF23055">
    <property type="entry name" value="DUF7041"/>
    <property type="match status" value="1"/>
</dbReference>
<comment type="caution">
    <text evidence="3">The sequence shown here is derived from an EMBL/GenBank/DDBJ whole genome shotgun (WGS) entry which is preliminary data.</text>
</comment>